<dbReference type="EMBL" id="QASA01000001">
    <property type="protein sequence ID" value="RDC61812.1"/>
    <property type="molecule type" value="Genomic_DNA"/>
</dbReference>
<sequence length="836" mass="91055">MLQKAAPESTGQQYRVQVSNFLKFSQWLRQALPQVSIKAQDLASRTVILTNVKAADVNKLLSSSWVKYLDVPDRIPRTELILEHADLTANQVRAVQQKYPQINGQGLVASLKEDSFDTTDLDLKNRIIRTAALRKAPTIHATTMATLLAGAGNSGPSGTGVATHADLASADFSNLMPDNILDLLPLGVSVQNHSYGVTPENYYGLEAQAYDKQVRENPALLHVFSAGNAGTSAITTGTYANLPGWANITGQFKISKNTLSVGATDTSGQLSPISSRGPAYDGRIKPELVAFGEGGSSESAALVSGMALLVQQAYREQTGSLPTAALVKAVLINRANKLGDAEISYASGFGQADALGAVEAIKQKYFFNGEVAQNKTSIFSISVPANTQNLKITLVWHDVEAEPGVAQALVNDLDATLVQGNANKQWLPWVLSSYPHPDSLQLPARRAPDHLNNVEQITVTKPASGRYEIQVKGYRVSQETQAFSVVYEMQPEKLTWTYPGTNDWLAANTRNRIRWENQTNTTIGKLEYRFLPNGNWQVVKTGVDLTRAFLDWQSPDTTALAQLRLTTGNKTALSDTFGITPPLGLQTGYNCGSETLLFWPKRAGVTEYQIWQLGPVYLEPVQRTADTILVIKKNQSTAVHYAVAPVVQGVVGPKSFTVDYNAGTCYINSFLPQQIVTDSVVFEGVLGTNYGLESVNLQKLENGIFKTIQTISPVTQLNLKFSDVAPSPGRNEYRLQIVNQKQEAFYSQTEGVFFTQPQFIQLFPNPVTRGNDLSVVVENDAEAQIEVFNSLGQIISSFNESGIIKTVSTAGLVPGVYLVRVQSPGIPAVITRLVVW</sequence>
<dbReference type="InterPro" id="IPR008979">
    <property type="entry name" value="Galactose-bd-like_sf"/>
</dbReference>
<dbReference type="InterPro" id="IPR036852">
    <property type="entry name" value="Peptidase_S8/S53_dom_sf"/>
</dbReference>
<dbReference type="AlphaFoldDB" id="A0A369QBH4"/>
<comment type="caution">
    <text evidence="4">The sequence shown here is derived from an EMBL/GenBank/DDBJ whole genome shotgun (WGS) entry which is preliminary data.</text>
</comment>
<comment type="similarity">
    <text evidence="1 2">Belongs to the peptidase S8 family.</text>
</comment>
<organism evidence="4 5">
    <name type="scientific">Adhaeribacter pallidiroseus</name>
    <dbReference type="NCBI Taxonomy" id="2072847"/>
    <lineage>
        <taxon>Bacteria</taxon>
        <taxon>Pseudomonadati</taxon>
        <taxon>Bacteroidota</taxon>
        <taxon>Cytophagia</taxon>
        <taxon>Cytophagales</taxon>
        <taxon>Hymenobacteraceae</taxon>
        <taxon>Adhaeribacter</taxon>
    </lineage>
</organism>
<dbReference type="Proteomes" id="UP000253919">
    <property type="component" value="Unassembled WGS sequence"/>
</dbReference>
<evidence type="ECO:0000256" key="1">
    <source>
        <dbReference type="ARBA" id="ARBA00011073"/>
    </source>
</evidence>
<protein>
    <recommendedName>
        <fullName evidence="3">Peptidase S8/S53 domain-containing protein</fullName>
    </recommendedName>
</protein>
<proteinExistence type="inferred from homology"/>
<dbReference type="PANTHER" id="PTHR43399:SF4">
    <property type="entry name" value="CELL WALL-ASSOCIATED PROTEASE"/>
    <property type="match status" value="1"/>
</dbReference>
<dbReference type="Gene3D" id="2.60.120.380">
    <property type="match status" value="1"/>
</dbReference>
<dbReference type="CDD" id="cd04842">
    <property type="entry name" value="Peptidases_S8_Kp43_protease"/>
    <property type="match status" value="1"/>
</dbReference>
<comment type="caution">
    <text evidence="2">Lacks conserved residue(s) required for the propagation of feature annotation.</text>
</comment>
<dbReference type="PROSITE" id="PS51892">
    <property type="entry name" value="SUBTILASE"/>
    <property type="match status" value="1"/>
</dbReference>
<dbReference type="InterPro" id="IPR034058">
    <property type="entry name" value="TagA/B/C/D_pept_dom"/>
</dbReference>
<dbReference type="GO" id="GO:0004252">
    <property type="term" value="F:serine-type endopeptidase activity"/>
    <property type="evidence" value="ECO:0007669"/>
    <property type="project" value="InterPro"/>
</dbReference>
<dbReference type="InterPro" id="IPR000209">
    <property type="entry name" value="Peptidase_S8/S53_dom"/>
</dbReference>
<dbReference type="InterPro" id="IPR026444">
    <property type="entry name" value="Secre_tail"/>
</dbReference>
<evidence type="ECO:0000256" key="2">
    <source>
        <dbReference type="PROSITE-ProRule" id="PRU01240"/>
    </source>
</evidence>
<dbReference type="NCBIfam" id="TIGR04183">
    <property type="entry name" value="Por_Secre_tail"/>
    <property type="match status" value="1"/>
</dbReference>
<evidence type="ECO:0000313" key="4">
    <source>
        <dbReference type="EMBL" id="RDC61812.1"/>
    </source>
</evidence>
<dbReference type="PANTHER" id="PTHR43399">
    <property type="entry name" value="SUBTILISIN-RELATED"/>
    <property type="match status" value="1"/>
</dbReference>
<dbReference type="OrthoDB" id="9792152at2"/>
<keyword evidence="5" id="KW-1185">Reference proteome</keyword>
<dbReference type="SUPFAM" id="SSF49785">
    <property type="entry name" value="Galactose-binding domain-like"/>
    <property type="match status" value="1"/>
</dbReference>
<dbReference type="Gene3D" id="3.40.50.200">
    <property type="entry name" value="Peptidase S8/S53 domain"/>
    <property type="match status" value="1"/>
</dbReference>
<gene>
    <name evidence="4" type="ORF">AHMF7616_00401</name>
</gene>
<dbReference type="RefSeq" id="WP_115371348.1">
    <property type="nucleotide sequence ID" value="NZ_QASA01000001.1"/>
</dbReference>
<dbReference type="GO" id="GO:0006508">
    <property type="term" value="P:proteolysis"/>
    <property type="evidence" value="ECO:0007669"/>
    <property type="project" value="InterPro"/>
</dbReference>
<name>A0A369QBH4_9BACT</name>
<accession>A0A369QBH4</accession>
<evidence type="ECO:0000313" key="5">
    <source>
        <dbReference type="Proteomes" id="UP000253919"/>
    </source>
</evidence>
<evidence type="ECO:0000259" key="3">
    <source>
        <dbReference type="Pfam" id="PF00082"/>
    </source>
</evidence>
<dbReference type="SUPFAM" id="SSF52743">
    <property type="entry name" value="Subtilisin-like"/>
    <property type="match status" value="1"/>
</dbReference>
<dbReference type="InterPro" id="IPR051048">
    <property type="entry name" value="Peptidase_S8/S53_subtilisin"/>
</dbReference>
<reference evidence="4 5" key="1">
    <citation type="submission" date="2018-04" db="EMBL/GenBank/DDBJ databases">
        <title>Adhaeribacter sp. HMF7616 genome sequencing and assembly.</title>
        <authorList>
            <person name="Kang H."/>
            <person name="Kang J."/>
            <person name="Cha I."/>
            <person name="Kim H."/>
            <person name="Joh K."/>
        </authorList>
    </citation>
    <scope>NUCLEOTIDE SEQUENCE [LARGE SCALE GENOMIC DNA]</scope>
    <source>
        <strain evidence="4 5">HMF7616</strain>
    </source>
</reference>
<feature type="domain" description="Peptidase S8/S53" evidence="3">
    <location>
        <begin position="134"/>
        <end position="350"/>
    </location>
</feature>
<dbReference type="Pfam" id="PF00082">
    <property type="entry name" value="Peptidase_S8"/>
    <property type="match status" value="1"/>
</dbReference>